<evidence type="ECO:0000313" key="16">
    <source>
        <dbReference type="EMBL" id="MQR98114.1"/>
    </source>
</evidence>
<evidence type="ECO:0000256" key="13">
    <source>
        <dbReference type="ARBA" id="ARBA00023160"/>
    </source>
</evidence>
<proteinExistence type="predicted"/>
<reference evidence="16 17" key="1">
    <citation type="submission" date="2019-10" db="EMBL/GenBank/DDBJ databases">
        <title>Gluconobacter aidae sp. nov., a novel species of acetic acid bacteria isolated in Thailand.</title>
        <authorList>
            <person name="Yukphan P."/>
            <person name="Charoenyingcharoen P."/>
            <person name="Malimas S."/>
            <person name="Muramatsu Y."/>
            <person name="Nakagawa Y."/>
            <person name="Tanasupawat S."/>
            <person name="Yamada Y."/>
        </authorList>
    </citation>
    <scope>NUCLEOTIDE SEQUENCE [LARGE SCALE GENOMIC DNA]</scope>
    <source>
        <strain evidence="16 17">AC10</strain>
    </source>
</reference>
<keyword evidence="5" id="KW-0479">Metal-binding</keyword>
<feature type="transmembrane region" description="Helical" evidence="14">
    <location>
        <begin position="126"/>
        <end position="145"/>
    </location>
</feature>
<evidence type="ECO:0000256" key="4">
    <source>
        <dbReference type="ARBA" id="ARBA00022692"/>
    </source>
</evidence>
<dbReference type="GO" id="GO:0016020">
    <property type="term" value="C:membrane"/>
    <property type="evidence" value="ECO:0007669"/>
    <property type="project" value="InterPro"/>
</dbReference>
<dbReference type="RefSeq" id="WP_153429541.1">
    <property type="nucleotide sequence ID" value="NZ_WIPH01000003.1"/>
</dbReference>
<keyword evidence="13" id="KW-0275">Fatty acid biosynthesis</keyword>
<keyword evidence="9 14" id="KW-1133">Transmembrane helix</keyword>
<dbReference type="GO" id="GO:0006633">
    <property type="term" value="P:fatty acid biosynthetic process"/>
    <property type="evidence" value="ECO:0007669"/>
    <property type="project" value="UniProtKB-KW"/>
</dbReference>
<keyword evidence="4 14" id="KW-0812">Transmembrane</keyword>
<keyword evidence="6" id="KW-0256">Endoplasmic reticulum</keyword>
<keyword evidence="17" id="KW-1185">Reference proteome</keyword>
<dbReference type="Pfam" id="PF04116">
    <property type="entry name" value="FA_hydroxylase"/>
    <property type="match status" value="1"/>
</dbReference>
<organism evidence="16 17">
    <name type="scientific">Gluconobacter aidae</name>
    <dbReference type="NCBI Taxonomy" id="2662454"/>
    <lineage>
        <taxon>Bacteria</taxon>
        <taxon>Pseudomonadati</taxon>
        <taxon>Pseudomonadota</taxon>
        <taxon>Alphaproteobacteria</taxon>
        <taxon>Acetobacterales</taxon>
        <taxon>Acetobacteraceae</taxon>
        <taxon>Gluconobacter</taxon>
    </lineage>
</organism>
<dbReference type="EMBL" id="WIPH01000003">
    <property type="protein sequence ID" value="MQR98114.1"/>
    <property type="molecule type" value="Genomic_DNA"/>
</dbReference>
<evidence type="ECO:0000256" key="3">
    <source>
        <dbReference type="ARBA" id="ARBA00022516"/>
    </source>
</evidence>
<feature type="transmembrane region" description="Helical" evidence="14">
    <location>
        <begin position="21"/>
        <end position="38"/>
    </location>
</feature>
<evidence type="ECO:0000256" key="8">
    <source>
        <dbReference type="ARBA" id="ARBA00022833"/>
    </source>
</evidence>
<comment type="cofactor">
    <cofactor evidence="1">
        <name>Zn(2+)</name>
        <dbReference type="ChEBI" id="CHEBI:29105"/>
    </cofactor>
</comment>
<gene>
    <name evidence="16" type="ORF">GFJ39_02675</name>
</gene>
<evidence type="ECO:0000256" key="2">
    <source>
        <dbReference type="ARBA" id="ARBA00004477"/>
    </source>
</evidence>
<feature type="transmembrane region" description="Helical" evidence="14">
    <location>
        <begin position="100"/>
        <end position="120"/>
    </location>
</feature>
<dbReference type="InterPro" id="IPR006694">
    <property type="entry name" value="Fatty_acid_hydroxylase"/>
</dbReference>
<evidence type="ECO:0000256" key="9">
    <source>
        <dbReference type="ARBA" id="ARBA00022989"/>
    </source>
</evidence>
<evidence type="ECO:0000259" key="15">
    <source>
        <dbReference type="Pfam" id="PF04116"/>
    </source>
</evidence>
<evidence type="ECO:0000256" key="14">
    <source>
        <dbReference type="SAM" id="Phobius"/>
    </source>
</evidence>
<dbReference type="AlphaFoldDB" id="A0A7X1VMA9"/>
<dbReference type="Proteomes" id="UP000432209">
    <property type="component" value="Unassembled WGS sequence"/>
</dbReference>
<evidence type="ECO:0000256" key="7">
    <source>
        <dbReference type="ARBA" id="ARBA00022832"/>
    </source>
</evidence>
<keyword evidence="12 14" id="KW-0472">Membrane</keyword>
<evidence type="ECO:0000256" key="10">
    <source>
        <dbReference type="ARBA" id="ARBA00023002"/>
    </source>
</evidence>
<name>A0A7X1VMA9_9PROT</name>
<feature type="domain" description="Fatty acid hydroxylase" evidence="15">
    <location>
        <begin position="50"/>
        <end position="188"/>
    </location>
</feature>
<keyword evidence="10" id="KW-0560">Oxidoreductase</keyword>
<keyword evidence="7" id="KW-0276">Fatty acid metabolism</keyword>
<sequence>MSVRLFQNRWLELMTFMPMKIFLPFWTFILTLVIYNTLPMPAGKFLEMVFLGFLVWSIIEYLGHRFLFHLDLKSAFGQHLIFVIHGNHHDLPSDPLRNMLPLNVTVPIAAVLWFGAVSLFHQNGKAIFLGFLLGYVGYDFIHYACHQFPMKKWPFFRLLHRHHMLHHYANPDRNFAVTAIFWDRICGTKSEKRRQSK</sequence>
<dbReference type="PANTHER" id="PTHR12863">
    <property type="entry name" value="FATTY ACID HYDROXYLASE"/>
    <property type="match status" value="1"/>
</dbReference>
<dbReference type="GO" id="GO:0080132">
    <property type="term" value="F:fatty acid 2-hydroxylase activity"/>
    <property type="evidence" value="ECO:0007669"/>
    <property type="project" value="InterPro"/>
</dbReference>
<comment type="caution">
    <text evidence="16">The sequence shown here is derived from an EMBL/GenBank/DDBJ whole genome shotgun (WGS) entry which is preliminary data.</text>
</comment>
<keyword evidence="11" id="KW-0443">Lipid metabolism</keyword>
<evidence type="ECO:0000313" key="17">
    <source>
        <dbReference type="Proteomes" id="UP000432209"/>
    </source>
</evidence>
<dbReference type="PANTHER" id="PTHR12863:SF1">
    <property type="entry name" value="FATTY ACID 2-HYDROXYLASE"/>
    <property type="match status" value="1"/>
</dbReference>
<evidence type="ECO:0000256" key="6">
    <source>
        <dbReference type="ARBA" id="ARBA00022824"/>
    </source>
</evidence>
<keyword evidence="8" id="KW-0862">Zinc</keyword>
<evidence type="ECO:0000256" key="12">
    <source>
        <dbReference type="ARBA" id="ARBA00023136"/>
    </source>
</evidence>
<accession>A0A7X1VMA9</accession>
<evidence type="ECO:0000256" key="5">
    <source>
        <dbReference type="ARBA" id="ARBA00022723"/>
    </source>
</evidence>
<protein>
    <submittedName>
        <fullName evidence="16">Fatty acid hydroxylase</fullName>
    </submittedName>
</protein>
<evidence type="ECO:0000256" key="1">
    <source>
        <dbReference type="ARBA" id="ARBA00001947"/>
    </source>
</evidence>
<dbReference type="GO" id="GO:0005506">
    <property type="term" value="F:iron ion binding"/>
    <property type="evidence" value="ECO:0007669"/>
    <property type="project" value="InterPro"/>
</dbReference>
<keyword evidence="3" id="KW-0444">Lipid biosynthesis</keyword>
<dbReference type="InterPro" id="IPR014430">
    <property type="entry name" value="Scs7"/>
</dbReference>
<comment type="subcellular location">
    <subcellularLocation>
        <location evidence="2">Endoplasmic reticulum membrane</location>
        <topology evidence="2">Multi-pass membrane protein</topology>
    </subcellularLocation>
</comment>
<evidence type="ECO:0000256" key="11">
    <source>
        <dbReference type="ARBA" id="ARBA00023098"/>
    </source>
</evidence>